<dbReference type="Proteomes" id="UP000184287">
    <property type="component" value="Unassembled WGS sequence"/>
</dbReference>
<sequence>MDNLFFFLKDKKRLKFLLLCIAIAAPILIGAVLVVNYYEANEQAAGTPNDKGGISYYYRESDGAKELPKVVTNIVPNYTSGQTTYFNVSTDSKNKLGGNLYVFTKDDFAKVKEFYKQSATIIDESDESLEIIKNKVKITISKEKIYEDDPIQNETKFNVYFP</sequence>
<keyword evidence="3" id="KW-1185">Reference proteome</keyword>
<reference evidence="3" key="1">
    <citation type="submission" date="2016-11" db="EMBL/GenBank/DDBJ databases">
        <authorList>
            <person name="Varghese N."/>
            <person name="Submissions S."/>
        </authorList>
    </citation>
    <scope>NUCLEOTIDE SEQUENCE [LARGE SCALE GENOMIC DNA]</scope>
    <source>
        <strain evidence="3">DSM 16990</strain>
    </source>
</reference>
<dbReference type="RefSeq" id="WP_073226365.1">
    <property type="nucleotide sequence ID" value="NZ_FQUQ01000001.1"/>
</dbReference>
<dbReference type="OrthoDB" id="764467at2"/>
<dbReference type="STRING" id="288992.SAMN04488522_101250"/>
<feature type="transmembrane region" description="Helical" evidence="1">
    <location>
        <begin position="16"/>
        <end position="38"/>
    </location>
</feature>
<accession>A0A1M4TMN4</accession>
<organism evidence="2 3">
    <name type="scientific">Pedobacter caeni</name>
    <dbReference type="NCBI Taxonomy" id="288992"/>
    <lineage>
        <taxon>Bacteria</taxon>
        <taxon>Pseudomonadati</taxon>
        <taxon>Bacteroidota</taxon>
        <taxon>Sphingobacteriia</taxon>
        <taxon>Sphingobacteriales</taxon>
        <taxon>Sphingobacteriaceae</taxon>
        <taxon>Pedobacter</taxon>
    </lineage>
</organism>
<keyword evidence="1" id="KW-0812">Transmembrane</keyword>
<dbReference type="EMBL" id="FQUQ01000001">
    <property type="protein sequence ID" value="SHE45762.1"/>
    <property type="molecule type" value="Genomic_DNA"/>
</dbReference>
<evidence type="ECO:0000313" key="2">
    <source>
        <dbReference type="EMBL" id="SHE45762.1"/>
    </source>
</evidence>
<name>A0A1M4TMN4_9SPHI</name>
<evidence type="ECO:0000313" key="3">
    <source>
        <dbReference type="Proteomes" id="UP000184287"/>
    </source>
</evidence>
<keyword evidence="1" id="KW-1133">Transmembrane helix</keyword>
<evidence type="ECO:0000256" key="1">
    <source>
        <dbReference type="SAM" id="Phobius"/>
    </source>
</evidence>
<dbReference type="AlphaFoldDB" id="A0A1M4TMN4"/>
<protein>
    <submittedName>
        <fullName evidence="2">Uncharacterized protein</fullName>
    </submittedName>
</protein>
<proteinExistence type="predicted"/>
<keyword evidence="1" id="KW-0472">Membrane</keyword>
<gene>
    <name evidence="2" type="ORF">SAMN04488522_101250</name>
</gene>